<dbReference type="GO" id="GO:0016765">
    <property type="term" value="F:transferase activity, transferring alkyl or aryl (other than methyl) groups"/>
    <property type="evidence" value="ECO:0007669"/>
    <property type="project" value="UniProtKB-ARBA"/>
</dbReference>
<dbReference type="Proteomes" id="UP000319825">
    <property type="component" value="Unassembled WGS sequence"/>
</dbReference>
<dbReference type="OrthoDB" id="5176350at2"/>
<evidence type="ECO:0000313" key="5">
    <source>
        <dbReference type="Proteomes" id="UP000319825"/>
    </source>
</evidence>
<dbReference type="InterPro" id="IPR001216">
    <property type="entry name" value="P-phosphate_BS"/>
</dbReference>
<comment type="caution">
    <text evidence="4">The sequence shown here is derived from an EMBL/GenBank/DDBJ whole genome shotgun (WGS) entry which is preliminary data.</text>
</comment>
<dbReference type="PANTHER" id="PTHR10314">
    <property type="entry name" value="CYSTATHIONINE BETA-SYNTHASE"/>
    <property type="match status" value="1"/>
</dbReference>
<dbReference type="InterPro" id="IPR036052">
    <property type="entry name" value="TrpB-like_PALP_sf"/>
</dbReference>
<protein>
    <submittedName>
        <fullName evidence="4">Cystathionine beta-synthase/cysteine synthase A</fullName>
    </submittedName>
</protein>
<comment type="cofactor">
    <cofactor evidence="1">
        <name>pyridoxal 5'-phosphate</name>
        <dbReference type="ChEBI" id="CHEBI:597326"/>
    </cofactor>
</comment>
<dbReference type="GO" id="GO:0006535">
    <property type="term" value="P:cysteine biosynthetic process from serine"/>
    <property type="evidence" value="ECO:0007669"/>
    <property type="project" value="InterPro"/>
</dbReference>
<feature type="domain" description="Tryptophan synthase beta chain-like PALP" evidence="3">
    <location>
        <begin position="35"/>
        <end position="318"/>
    </location>
</feature>
<gene>
    <name evidence="4" type="ORF">JD77_00064</name>
</gene>
<evidence type="ECO:0000313" key="4">
    <source>
        <dbReference type="EMBL" id="TWH65129.1"/>
    </source>
</evidence>
<dbReference type="EMBL" id="VLKE01000001">
    <property type="protein sequence ID" value="TWH65129.1"/>
    <property type="molecule type" value="Genomic_DNA"/>
</dbReference>
<dbReference type="PROSITE" id="PS00901">
    <property type="entry name" value="CYS_SYNTHASE"/>
    <property type="match status" value="1"/>
</dbReference>
<reference evidence="4 5" key="1">
    <citation type="submission" date="2019-07" db="EMBL/GenBank/DDBJ databases">
        <title>R&amp;d 2014.</title>
        <authorList>
            <person name="Klenk H.-P."/>
        </authorList>
    </citation>
    <scope>NUCLEOTIDE SEQUENCE [LARGE SCALE GENOMIC DNA]</scope>
    <source>
        <strain evidence="4 5">DSM 43868</strain>
    </source>
</reference>
<keyword evidence="2" id="KW-0663">Pyridoxal phosphate</keyword>
<dbReference type="Pfam" id="PF00291">
    <property type="entry name" value="PALP"/>
    <property type="match status" value="1"/>
</dbReference>
<evidence type="ECO:0000259" key="3">
    <source>
        <dbReference type="Pfam" id="PF00291"/>
    </source>
</evidence>
<accession>A0A562I269</accession>
<proteinExistence type="predicted"/>
<dbReference type="SUPFAM" id="SSF53686">
    <property type="entry name" value="Tryptophan synthase beta subunit-like PLP-dependent enzymes"/>
    <property type="match status" value="1"/>
</dbReference>
<dbReference type="RefSeq" id="WP_145772533.1">
    <property type="nucleotide sequence ID" value="NZ_BAAATQ010000255.1"/>
</dbReference>
<dbReference type="CDD" id="cd01561">
    <property type="entry name" value="CBS_like"/>
    <property type="match status" value="1"/>
</dbReference>
<dbReference type="InterPro" id="IPR050214">
    <property type="entry name" value="Cys_Synth/Cystath_Beta-Synth"/>
</dbReference>
<name>A0A562I269_MICOL</name>
<dbReference type="InterPro" id="IPR001926">
    <property type="entry name" value="TrpB-like_PALP"/>
</dbReference>
<dbReference type="AlphaFoldDB" id="A0A562I269"/>
<evidence type="ECO:0000256" key="2">
    <source>
        <dbReference type="ARBA" id="ARBA00022898"/>
    </source>
</evidence>
<sequence>MDTPALTGGRAHPGPTWQRLGRLSRDQLERLVGRVGATPVAAVTVTVDGRRCEVLLKLEGHNPGGSVKDRTALSLVRGLETAGTLHPGDTLVESTSGNLGVALAFIARARGYRFHAVVDPHVTAENLSTLRELGALVDVVDSADENGNYLRARLRRVRELCAADPRYVWTDQYGSAHNPLAHYATTAPELDAQAGGRLQAVVVAVSTGGTLAGIGRYFRERRPGVRIVAVDVAGSVALAGRPAPRLLTGIGSSQRSRFATDDLYDETVFVSELTAVATVATVRERTGIRIGGSGGAALAAAAVVARDHGLSRVACVCPDDGRKYEGSLFNDRWLREHGLADWSGTLPFTDLTRSPSVPAVVR</sequence>
<evidence type="ECO:0000256" key="1">
    <source>
        <dbReference type="ARBA" id="ARBA00001933"/>
    </source>
</evidence>
<organism evidence="4 5">
    <name type="scientific">Micromonospora olivasterospora</name>
    <dbReference type="NCBI Taxonomy" id="1880"/>
    <lineage>
        <taxon>Bacteria</taxon>
        <taxon>Bacillati</taxon>
        <taxon>Actinomycetota</taxon>
        <taxon>Actinomycetes</taxon>
        <taxon>Micromonosporales</taxon>
        <taxon>Micromonosporaceae</taxon>
        <taxon>Micromonospora</taxon>
    </lineage>
</organism>
<dbReference type="Gene3D" id="3.40.50.1100">
    <property type="match status" value="2"/>
</dbReference>
<keyword evidence="5" id="KW-1185">Reference proteome</keyword>